<dbReference type="AlphaFoldDB" id="A0A098TL11"/>
<dbReference type="InterPro" id="IPR050498">
    <property type="entry name" value="Ycf3"/>
</dbReference>
<keyword evidence="1" id="KW-0677">Repeat</keyword>
<dbReference type="InterPro" id="IPR013105">
    <property type="entry name" value="TPR_2"/>
</dbReference>
<dbReference type="GO" id="GO:0009279">
    <property type="term" value="C:cell outer membrane"/>
    <property type="evidence" value="ECO:0007669"/>
    <property type="project" value="TreeGrafter"/>
</dbReference>
<evidence type="ECO:0000256" key="3">
    <source>
        <dbReference type="PROSITE-ProRule" id="PRU00339"/>
    </source>
</evidence>
<name>A0A098TL11_9CYAN</name>
<protein>
    <submittedName>
        <fullName evidence="4">Uncharacterized protein</fullName>
    </submittedName>
</protein>
<dbReference type="SMART" id="SM00028">
    <property type="entry name" value="TPR"/>
    <property type="match status" value="2"/>
</dbReference>
<dbReference type="SUPFAM" id="SSF48452">
    <property type="entry name" value="TPR-like"/>
    <property type="match status" value="1"/>
</dbReference>
<dbReference type="STRING" id="1497020.DO97_17855"/>
<sequence length="155" mass="17521">MDPSTDALLADLNNTSGVVRARATEALWKLWFEQKGLVGLKQLQLAQQLLEADEDLQAEALLTQLIRNMPDFAEAWNRRAVIYYLKGQYQRAIADCMEVVRLNPIHFGALHGLGLCYAAIGDYRAAIQSFREALLIQPYSLENQQLILECTIRLS</sequence>
<dbReference type="RefSeq" id="WP_036536502.1">
    <property type="nucleotide sequence ID" value="NZ_JJML01000067.1"/>
</dbReference>
<dbReference type="Pfam" id="PF00515">
    <property type="entry name" value="TPR_1"/>
    <property type="match status" value="1"/>
</dbReference>
<reference evidence="4 5" key="1">
    <citation type="journal article" date="2014" name="Mol. Ecol.">
        <title>Evolution of Synechococcus.</title>
        <authorList>
            <person name="Dvorak P."/>
            <person name="Casamatta D."/>
            <person name="Hasler P."/>
            <person name="Poulickova A."/>
            <person name="Ondrej V."/>
            <person name="Sanges R."/>
        </authorList>
    </citation>
    <scope>NUCLEOTIDE SEQUENCE [LARGE SCALE GENOMIC DNA]</scope>
    <source>
        <strain evidence="4 5">CAUP A 1101</strain>
    </source>
</reference>
<feature type="repeat" description="TPR" evidence="3">
    <location>
        <begin position="73"/>
        <end position="106"/>
    </location>
</feature>
<dbReference type="GO" id="GO:0046813">
    <property type="term" value="P:receptor-mediated virion attachment to host cell"/>
    <property type="evidence" value="ECO:0007669"/>
    <property type="project" value="TreeGrafter"/>
</dbReference>
<dbReference type="EMBL" id="JJML01000067">
    <property type="protein sequence ID" value="KGF71533.1"/>
    <property type="molecule type" value="Genomic_DNA"/>
</dbReference>
<organism evidence="4 5">
    <name type="scientific">Neosynechococcus sphagnicola sy1</name>
    <dbReference type="NCBI Taxonomy" id="1497020"/>
    <lineage>
        <taxon>Bacteria</taxon>
        <taxon>Bacillati</taxon>
        <taxon>Cyanobacteriota</taxon>
        <taxon>Cyanophyceae</taxon>
        <taxon>Neosynechococcales</taxon>
        <taxon>Neosynechococcaceae</taxon>
        <taxon>Neosynechococcus</taxon>
    </lineage>
</organism>
<dbReference type="InterPro" id="IPR011990">
    <property type="entry name" value="TPR-like_helical_dom_sf"/>
</dbReference>
<accession>A0A098TL11</accession>
<feature type="repeat" description="TPR" evidence="3">
    <location>
        <begin position="107"/>
        <end position="140"/>
    </location>
</feature>
<dbReference type="OrthoDB" id="9815010at2"/>
<dbReference type="Pfam" id="PF07719">
    <property type="entry name" value="TPR_2"/>
    <property type="match status" value="1"/>
</dbReference>
<dbReference type="PROSITE" id="PS50005">
    <property type="entry name" value="TPR"/>
    <property type="match status" value="2"/>
</dbReference>
<gene>
    <name evidence="4" type="ORF">DO97_17855</name>
</gene>
<dbReference type="Gene3D" id="1.25.40.10">
    <property type="entry name" value="Tetratricopeptide repeat domain"/>
    <property type="match status" value="1"/>
</dbReference>
<dbReference type="PANTHER" id="PTHR44858">
    <property type="entry name" value="TETRATRICOPEPTIDE REPEAT PROTEIN 6"/>
    <property type="match status" value="1"/>
</dbReference>
<evidence type="ECO:0000256" key="2">
    <source>
        <dbReference type="ARBA" id="ARBA00022803"/>
    </source>
</evidence>
<evidence type="ECO:0000313" key="5">
    <source>
        <dbReference type="Proteomes" id="UP000030170"/>
    </source>
</evidence>
<dbReference type="Proteomes" id="UP000030170">
    <property type="component" value="Unassembled WGS sequence"/>
</dbReference>
<dbReference type="PANTHER" id="PTHR44858:SF1">
    <property type="entry name" value="UDP-N-ACETYLGLUCOSAMINE--PEPTIDE N-ACETYLGLUCOSAMINYLTRANSFERASE SPINDLY-RELATED"/>
    <property type="match status" value="1"/>
</dbReference>
<evidence type="ECO:0000313" key="4">
    <source>
        <dbReference type="EMBL" id="KGF71533.1"/>
    </source>
</evidence>
<evidence type="ECO:0000256" key="1">
    <source>
        <dbReference type="ARBA" id="ARBA00022737"/>
    </source>
</evidence>
<dbReference type="InterPro" id="IPR019734">
    <property type="entry name" value="TPR_rpt"/>
</dbReference>
<keyword evidence="2 3" id="KW-0802">TPR repeat</keyword>
<keyword evidence="5" id="KW-1185">Reference proteome</keyword>
<comment type="caution">
    <text evidence="4">The sequence shown here is derived from an EMBL/GenBank/DDBJ whole genome shotgun (WGS) entry which is preliminary data.</text>
</comment>
<proteinExistence type="predicted"/>